<evidence type="ECO:0000313" key="4">
    <source>
        <dbReference type="Proteomes" id="UP001279734"/>
    </source>
</evidence>
<accession>A0AAD3Y0A6</accession>
<dbReference type="Proteomes" id="UP001279734">
    <property type="component" value="Unassembled WGS sequence"/>
</dbReference>
<dbReference type="InterPro" id="IPR039608">
    <property type="entry name" value="VQ_1/10"/>
</dbReference>
<evidence type="ECO:0000259" key="2">
    <source>
        <dbReference type="Pfam" id="PF05678"/>
    </source>
</evidence>
<reference evidence="3" key="1">
    <citation type="submission" date="2023-05" db="EMBL/GenBank/DDBJ databases">
        <title>Nepenthes gracilis genome sequencing.</title>
        <authorList>
            <person name="Fukushima K."/>
        </authorList>
    </citation>
    <scope>NUCLEOTIDE SEQUENCE</scope>
    <source>
        <strain evidence="3">SING2019-196</strain>
    </source>
</reference>
<feature type="domain" description="VQ" evidence="2">
    <location>
        <begin position="34"/>
        <end position="59"/>
    </location>
</feature>
<dbReference type="PANTHER" id="PTHR34777">
    <property type="entry name" value="VQ MOTIF-CONTAINING PROTEIN 10"/>
    <property type="match status" value="1"/>
</dbReference>
<organism evidence="3 4">
    <name type="scientific">Nepenthes gracilis</name>
    <name type="common">Slender pitcher plant</name>
    <dbReference type="NCBI Taxonomy" id="150966"/>
    <lineage>
        <taxon>Eukaryota</taxon>
        <taxon>Viridiplantae</taxon>
        <taxon>Streptophyta</taxon>
        <taxon>Embryophyta</taxon>
        <taxon>Tracheophyta</taxon>
        <taxon>Spermatophyta</taxon>
        <taxon>Magnoliopsida</taxon>
        <taxon>eudicotyledons</taxon>
        <taxon>Gunneridae</taxon>
        <taxon>Pentapetalae</taxon>
        <taxon>Caryophyllales</taxon>
        <taxon>Nepenthaceae</taxon>
        <taxon>Nepenthes</taxon>
    </lineage>
</organism>
<sequence length="124" mass="13866">MSASEPENKERKSEPEMDSRSRSAAEGPIKVVYINTQYVETDAVSFKSVVQMLTGKDSTVATDAREIRRFGEGAELVRERAEPSSGKFLARGNSLLMRDLSFKEIDRLLKALPPMDELHTVFAD</sequence>
<gene>
    <name evidence="3" type="ORF">Nepgr_026320</name>
</gene>
<feature type="region of interest" description="Disordered" evidence="1">
    <location>
        <begin position="1"/>
        <end position="25"/>
    </location>
</feature>
<evidence type="ECO:0000256" key="1">
    <source>
        <dbReference type="SAM" id="MobiDB-lite"/>
    </source>
</evidence>
<dbReference type="EMBL" id="BSYO01000028">
    <property type="protein sequence ID" value="GMH24477.1"/>
    <property type="molecule type" value="Genomic_DNA"/>
</dbReference>
<evidence type="ECO:0000313" key="3">
    <source>
        <dbReference type="EMBL" id="GMH24477.1"/>
    </source>
</evidence>
<dbReference type="AlphaFoldDB" id="A0AAD3Y0A6"/>
<proteinExistence type="predicted"/>
<protein>
    <recommendedName>
        <fullName evidence="2">VQ domain-containing protein</fullName>
    </recommendedName>
</protein>
<comment type="caution">
    <text evidence="3">The sequence shown here is derived from an EMBL/GenBank/DDBJ whole genome shotgun (WGS) entry which is preliminary data.</text>
</comment>
<name>A0AAD3Y0A6_NEPGR</name>
<dbReference type="InterPro" id="IPR008889">
    <property type="entry name" value="VQ"/>
</dbReference>
<keyword evidence="4" id="KW-1185">Reference proteome</keyword>
<feature type="compositionally biased region" description="Basic and acidic residues" evidence="1">
    <location>
        <begin position="1"/>
        <end position="23"/>
    </location>
</feature>
<dbReference type="Pfam" id="PF05678">
    <property type="entry name" value="VQ"/>
    <property type="match status" value="1"/>
</dbReference>
<dbReference type="PANTHER" id="PTHR34777:SF1">
    <property type="entry name" value="VQ MOTIF-CONTAINING PROTEIN 10"/>
    <property type="match status" value="1"/>
</dbReference>